<accession>A0AAN6MZ75</accession>
<dbReference type="SUPFAM" id="SSF56655">
    <property type="entry name" value="Carbohydrate phosphatase"/>
    <property type="match status" value="1"/>
</dbReference>
<dbReference type="InterPro" id="IPR033391">
    <property type="entry name" value="FBPase_N"/>
</dbReference>
<feature type="domain" description="Fructose-1-6-bisphosphatase class 1 C-terminal" evidence="9">
    <location>
        <begin position="211"/>
        <end position="332"/>
    </location>
</feature>
<evidence type="ECO:0000256" key="1">
    <source>
        <dbReference type="ARBA" id="ARBA00001946"/>
    </source>
</evidence>
<comment type="cofactor">
    <cofactor evidence="1">
        <name>Mg(2+)</name>
        <dbReference type="ChEBI" id="CHEBI:18420"/>
    </cofactor>
</comment>
<dbReference type="Pfam" id="PF18913">
    <property type="entry name" value="FBPase_C"/>
    <property type="match status" value="1"/>
</dbReference>
<dbReference type="GO" id="GO:0005986">
    <property type="term" value="P:sucrose biosynthetic process"/>
    <property type="evidence" value="ECO:0007669"/>
    <property type="project" value="TreeGrafter"/>
</dbReference>
<dbReference type="InterPro" id="IPR020548">
    <property type="entry name" value="Fructose_bisphosphatase_AS"/>
</dbReference>
<dbReference type="GO" id="GO:0006094">
    <property type="term" value="P:gluconeogenesis"/>
    <property type="evidence" value="ECO:0007669"/>
    <property type="project" value="TreeGrafter"/>
</dbReference>
<dbReference type="PANTHER" id="PTHR11556:SF35">
    <property type="entry name" value="SEDOHEPTULOSE-1,7-BISPHOSPHATASE, CHLOROPLASTIC"/>
    <property type="match status" value="1"/>
</dbReference>
<dbReference type="GO" id="GO:0046872">
    <property type="term" value="F:metal ion binding"/>
    <property type="evidence" value="ECO:0007669"/>
    <property type="project" value="UniProtKB-KW"/>
</dbReference>
<evidence type="ECO:0000256" key="6">
    <source>
        <dbReference type="ARBA" id="ARBA00022842"/>
    </source>
</evidence>
<dbReference type="PROSITE" id="PS00124">
    <property type="entry name" value="FBPASE"/>
    <property type="match status" value="1"/>
</dbReference>
<dbReference type="Pfam" id="PF00316">
    <property type="entry name" value="FBPase"/>
    <property type="match status" value="1"/>
</dbReference>
<organism evidence="10 11">
    <name type="scientific">Diplogelasinospora grovesii</name>
    <dbReference type="NCBI Taxonomy" id="303347"/>
    <lineage>
        <taxon>Eukaryota</taxon>
        <taxon>Fungi</taxon>
        <taxon>Dikarya</taxon>
        <taxon>Ascomycota</taxon>
        <taxon>Pezizomycotina</taxon>
        <taxon>Sordariomycetes</taxon>
        <taxon>Sordariomycetidae</taxon>
        <taxon>Sordariales</taxon>
        <taxon>Diplogelasinosporaceae</taxon>
        <taxon>Diplogelasinospora</taxon>
    </lineage>
</organism>
<dbReference type="InterPro" id="IPR044015">
    <property type="entry name" value="FBPase_C_dom"/>
</dbReference>
<dbReference type="PRINTS" id="PR01958">
    <property type="entry name" value="S17BPHPHTASE"/>
</dbReference>
<comment type="pathway">
    <text evidence="2">Carbohydrate biosynthesis; Calvin cycle.</text>
</comment>
<keyword evidence="6" id="KW-0460">Magnesium</keyword>
<evidence type="ECO:0000259" key="8">
    <source>
        <dbReference type="Pfam" id="PF00316"/>
    </source>
</evidence>
<evidence type="ECO:0000256" key="4">
    <source>
        <dbReference type="ARBA" id="ARBA00022723"/>
    </source>
</evidence>
<dbReference type="InterPro" id="IPR023079">
    <property type="entry name" value="SBPase"/>
</dbReference>
<feature type="domain" description="Fructose-1-6-bisphosphatase class I N-terminal" evidence="8">
    <location>
        <begin position="53"/>
        <end position="175"/>
    </location>
</feature>
<dbReference type="EMBL" id="MU853924">
    <property type="protein sequence ID" value="KAK3935429.1"/>
    <property type="molecule type" value="Genomic_DNA"/>
</dbReference>
<dbReference type="InterPro" id="IPR000146">
    <property type="entry name" value="FBPase_class-1"/>
</dbReference>
<comment type="similarity">
    <text evidence="3">Belongs to the FBPase class 1 family.</text>
</comment>
<evidence type="ECO:0000256" key="2">
    <source>
        <dbReference type="ARBA" id="ARBA00005215"/>
    </source>
</evidence>
<dbReference type="GO" id="GO:0005737">
    <property type="term" value="C:cytoplasm"/>
    <property type="evidence" value="ECO:0007669"/>
    <property type="project" value="TreeGrafter"/>
</dbReference>
<evidence type="ECO:0000313" key="10">
    <source>
        <dbReference type="EMBL" id="KAK3935429.1"/>
    </source>
</evidence>
<dbReference type="AlphaFoldDB" id="A0AAN6MZ75"/>
<keyword evidence="11" id="KW-1185">Reference proteome</keyword>
<evidence type="ECO:0000313" key="11">
    <source>
        <dbReference type="Proteomes" id="UP001303473"/>
    </source>
</evidence>
<dbReference type="Proteomes" id="UP001303473">
    <property type="component" value="Unassembled WGS sequence"/>
</dbReference>
<proteinExistence type="inferred from homology"/>
<evidence type="ECO:0000256" key="7">
    <source>
        <dbReference type="ARBA" id="ARBA00023277"/>
    </source>
</evidence>
<dbReference type="GO" id="GO:0006002">
    <property type="term" value="P:fructose 6-phosphate metabolic process"/>
    <property type="evidence" value="ECO:0007669"/>
    <property type="project" value="TreeGrafter"/>
</dbReference>
<evidence type="ECO:0000256" key="5">
    <source>
        <dbReference type="ARBA" id="ARBA00022801"/>
    </source>
</evidence>
<gene>
    <name evidence="10" type="ORF">QBC46DRAFT_397529</name>
</gene>
<dbReference type="Gene3D" id="3.40.190.80">
    <property type="match status" value="1"/>
</dbReference>
<dbReference type="PANTHER" id="PTHR11556">
    <property type="entry name" value="FRUCTOSE-1,6-BISPHOSPHATASE-RELATED"/>
    <property type="match status" value="1"/>
</dbReference>
<dbReference type="GO" id="GO:0030388">
    <property type="term" value="P:fructose 1,6-bisphosphate metabolic process"/>
    <property type="evidence" value="ECO:0007669"/>
    <property type="project" value="TreeGrafter"/>
</dbReference>
<keyword evidence="5" id="KW-0378">Hydrolase</keyword>
<dbReference type="PIRSF" id="PIRSF000904">
    <property type="entry name" value="FBPtase_SBPase"/>
    <property type="match status" value="1"/>
</dbReference>
<reference evidence="11" key="1">
    <citation type="journal article" date="2023" name="Mol. Phylogenet. Evol.">
        <title>Genome-scale phylogeny and comparative genomics of the fungal order Sordariales.</title>
        <authorList>
            <person name="Hensen N."/>
            <person name="Bonometti L."/>
            <person name="Westerberg I."/>
            <person name="Brannstrom I.O."/>
            <person name="Guillou S."/>
            <person name="Cros-Aarteil S."/>
            <person name="Calhoun S."/>
            <person name="Haridas S."/>
            <person name="Kuo A."/>
            <person name="Mondo S."/>
            <person name="Pangilinan J."/>
            <person name="Riley R."/>
            <person name="LaButti K."/>
            <person name="Andreopoulos B."/>
            <person name="Lipzen A."/>
            <person name="Chen C."/>
            <person name="Yan M."/>
            <person name="Daum C."/>
            <person name="Ng V."/>
            <person name="Clum A."/>
            <person name="Steindorff A."/>
            <person name="Ohm R.A."/>
            <person name="Martin F."/>
            <person name="Silar P."/>
            <person name="Natvig D.O."/>
            <person name="Lalanne C."/>
            <person name="Gautier V."/>
            <person name="Ament-Velasquez S.L."/>
            <person name="Kruys A."/>
            <person name="Hutchinson M.I."/>
            <person name="Powell A.J."/>
            <person name="Barry K."/>
            <person name="Miller A.N."/>
            <person name="Grigoriev I.V."/>
            <person name="Debuchy R."/>
            <person name="Gladieux P."/>
            <person name="Hiltunen Thoren M."/>
            <person name="Johannesson H."/>
        </authorList>
    </citation>
    <scope>NUCLEOTIDE SEQUENCE [LARGE SCALE GENOMIC DNA]</scope>
    <source>
        <strain evidence="11">CBS 340.73</strain>
    </source>
</reference>
<evidence type="ECO:0000256" key="3">
    <source>
        <dbReference type="ARBA" id="ARBA00010941"/>
    </source>
</evidence>
<name>A0AAN6MZ75_9PEZI</name>
<evidence type="ECO:0000259" key="9">
    <source>
        <dbReference type="Pfam" id="PF18913"/>
    </source>
</evidence>
<dbReference type="GO" id="GO:0042132">
    <property type="term" value="F:fructose 1,6-bisphosphate 1-phosphatase activity"/>
    <property type="evidence" value="ECO:0007669"/>
    <property type="project" value="TreeGrafter"/>
</dbReference>
<protein>
    <submittedName>
        <fullName evidence="10">Fructose-1,6-bisphosphatase class 1/Sedoheputulose-1,7-bisphosphatase</fullName>
    </submittedName>
</protein>
<dbReference type="GO" id="GO:0006000">
    <property type="term" value="P:fructose metabolic process"/>
    <property type="evidence" value="ECO:0007669"/>
    <property type="project" value="TreeGrafter"/>
</dbReference>
<keyword evidence="7" id="KW-0119">Carbohydrate metabolism</keyword>
<keyword evidence="4" id="KW-0479">Metal-binding</keyword>
<sequence length="337" mass="36465">MEDMSGPPSVSRDLESYLRMLLPHRASLRSVVIPVILEAISEIDVALQSSLHVTLAGTANSFGDDQLNVDVVAENIVRAALNRYPSAFRTASSEEDPVERSIISGASATEVTAEKYTVAFDPLDGSSIIKPNWSVGSIFGIWEGESALSKSPEKNQIAAVLGVYGPRTTAFVALQVPGAPVESVCFELGLPMRDQWQIIRPVVKLDEGPFKTRYFAPANLRSAADDQLYMNLVSFYIKEKYTLRYSGGLVPDVAHALTKGHGIYLSPATGASTAKLRRLYELVPVALVVECAGGKAIEPLTGKRILETPIRDCDERGALVCGTAEEVELAQRAFAPR</sequence>
<dbReference type="Gene3D" id="3.30.540.10">
    <property type="entry name" value="Fructose-1,6-Bisphosphatase, subunit A, domain 1"/>
    <property type="match status" value="1"/>
</dbReference>
<comment type="caution">
    <text evidence="10">The sequence shown here is derived from an EMBL/GenBank/DDBJ whole genome shotgun (WGS) entry which is preliminary data.</text>
</comment>